<keyword evidence="2 11" id="KW-0808">Transferase</keyword>
<evidence type="ECO:0000256" key="8">
    <source>
        <dbReference type="ARBA" id="ARBA00022840"/>
    </source>
</evidence>
<evidence type="ECO:0000256" key="12">
    <source>
        <dbReference type="SAM" id="MobiDB-lite"/>
    </source>
</evidence>
<dbReference type="InterPro" id="IPR003593">
    <property type="entry name" value="AAA+_ATPase"/>
</dbReference>
<dbReference type="CDD" id="cd18137">
    <property type="entry name" value="HLD_clamp_pol_III_gamma_tau"/>
    <property type="match status" value="1"/>
</dbReference>
<feature type="region of interest" description="Disordered" evidence="12">
    <location>
        <begin position="572"/>
        <end position="604"/>
    </location>
</feature>
<evidence type="ECO:0000256" key="6">
    <source>
        <dbReference type="ARBA" id="ARBA00022741"/>
    </source>
</evidence>
<name>A0ABU0YP31_9PROT</name>
<dbReference type="EMBL" id="JAUYVI010000005">
    <property type="protein sequence ID" value="MDQ7249472.1"/>
    <property type="molecule type" value="Genomic_DNA"/>
</dbReference>
<dbReference type="PANTHER" id="PTHR11669">
    <property type="entry name" value="REPLICATION FACTOR C / DNA POLYMERASE III GAMMA-TAU SUBUNIT"/>
    <property type="match status" value="1"/>
</dbReference>
<accession>A0ABU0YP31</accession>
<evidence type="ECO:0000256" key="7">
    <source>
        <dbReference type="ARBA" id="ARBA00022833"/>
    </source>
</evidence>
<comment type="catalytic activity">
    <reaction evidence="10 11">
        <text>DNA(n) + a 2'-deoxyribonucleoside 5'-triphosphate = DNA(n+1) + diphosphate</text>
        <dbReference type="Rhea" id="RHEA:22508"/>
        <dbReference type="Rhea" id="RHEA-COMP:17339"/>
        <dbReference type="Rhea" id="RHEA-COMP:17340"/>
        <dbReference type="ChEBI" id="CHEBI:33019"/>
        <dbReference type="ChEBI" id="CHEBI:61560"/>
        <dbReference type="ChEBI" id="CHEBI:173112"/>
        <dbReference type="EC" id="2.7.7.7"/>
    </reaction>
</comment>
<dbReference type="InterPro" id="IPR008921">
    <property type="entry name" value="DNA_pol3_clamp-load_cplx_C"/>
</dbReference>
<dbReference type="InterPro" id="IPR027417">
    <property type="entry name" value="P-loop_NTPase"/>
</dbReference>
<dbReference type="SUPFAM" id="SSF48019">
    <property type="entry name" value="post-AAA+ oligomerization domain-like"/>
    <property type="match status" value="1"/>
</dbReference>
<organism evidence="14 15">
    <name type="scientific">Dongia sedimenti</name>
    <dbReference type="NCBI Taxonomy" id="3064282"/>
    <lineage>
        <taxon>Bacteria</taxon>
        <taxon>Pseudomonadati</taxon>
        <taxon>Pseudomonadota</taxon>
        <taxon>Alphaproteobacteria</taxon>
        <taxon>Rhodospirillales</taxon>
        <taxon>Dongiaceae</taxon>
        <taxon>Dongia</taxon>
    </lineage>
</organism>
<dbReference type="SUPFAM" id="SSF52540">
    <property type="entry name" value="P-loop containing nucleoside triphosphate hydrolases"/>
    <property type="match status" value="1"/>
</dbReference>
<feature type="compositionally biased region" description="Low complexity" evidence="12">
    <location>
        <begin position="576"/>
        <end position="585"/>
    </location>
</feature>
<feature type="compositionally biased region" description="Low complexity" evidence="12">
    <location>
        <begin position="400"/>
        <end position="415"/>
    </location>
</feature>
<keyword evidence="3 11" id="KW-0548">Nucleotidyltransferase</keyword>
<feature type="region of interest" description="Disordered" evidence="12">
    <location>
        <begin position="400"/>
        <end position="433"/>
    </location>
</feature>
<dbReference type="PANTHER" id="PTHR11669:SF0">
    <property type="entry name" value="PROTEIN STICHEL-LIKE 2"/>
    <property type="match status" value="1"/>
</dbReference>
<keyword evidence="7" id="KW-0862">Zinc</keyword>
<dbReference type="Pfam" id="PF12362">
    <property type="entry name" value="DUF3646"/>
    <property type="match status" value="1"/>
</dbReference>
<dbReference type="SMART" id="SM00382">
    <property type="entry name" value="AAA"/>
    <property type="match status" value="1"/>
</dbReference>
<dbReference type="Gene3D" id="1.20.272.10">
    <property type="match status" value="1"/>
</dbReference>
<dbReference type="InterPro" id="IPR045085">
    <property type="entry name" value="HLD_clamp_pol_III_gamma_tau"/>
</dbReference>
<keyword evidence="4 11" id="KW-0235">DNA replication</keyword>
<dbReference type="Gene3D" id="1.10.8.60">
    <property type="match status" value="1"/>
</dbReference>
<dbReference type="Proteomes" id="UP001230156">
    <property type="component" value="Unassembled WGS sequence"/>
</dbReference>
<dbReference type="GO" id="GO:0003887">
    <property type="term" value="F:DNA-directed DNA polymerase activity"/>
    <property type="evidence" value="ECO:0007669"/>
    <property type="project" value="UniProtKB-EC"/>
</dbReference>
<dbReference type="NCBIfam" id="TIGR02397">
    <property type="entry name" value="dnaX_nterm"/>
    <property type="match status" value="1"/>
</dbReference>
<comment type="function">
    <text evidence="11">DNA polymerase III is a complex, multichain enzyme responsible for most of the replicative synthesis in bacteria. This DNA polymerase also exhibits 3' to 5' exonuclease activity.</text>
</comment>
<comment type="subunit">
    <text evidence="11">DNA polymerase III contains a core (composed of alpha, epsilon and theta chains) that associates with a tau subunit. This core dimerizes to form the POLIII' complex. PolIII' associates with the gamma complex (composed of gamma, delta, delta', psi and chi chains) and with the beta chain to form the complete DNA polymerase III complex.</text>
</comment>
<evidence type="ECO:0000259" key="13">
    <source>
        <dbReference type="SMART" id="SM00382"/>
    </source>
</evidence>
<dbReference type="CDD" id="cd00009">
    <property type="entry name" value="AAA"/>
    <property type="match status" value="1"/>
</dbReference>
<dbReference type="InterPro" id="IPR012763">
    <property type="entry name" value="DNA_pol_III_sug/sutau_N"/>
</dbReference>
<evidence type="ECO:0000256" key="5">
    <source>
        <dbReference type="ARBA" id="ARBA00022723"/>
    </source>
</evidence>
<dbReference type="EC" id="2.7.7.7" evidence="11"/>
<evidence type="ECO:0000256" key="4">
    <source>
        <dbReference type="ARBA" id="ARBA00022705"/>
    </source>
</evidence>
<reference evidence="15" key="1">
    <citation type="submission" date="2023-08" db="EMBL/GenBank/DDBJ databases">
        <title>Rhodospirillaceae gen. nov., a novel taxon isolated from the Yangtze River Yuezi River estuary sludge.</title>
        <authorList>
            <person name="Ruan L."/>
        </authorList>
    </citation>
    <scope>NUCLEOTIDE SEQUENCE [LARGE SCALE GENOMIC DNA]</scope>
    <source>
        <strain evidence="15">R-7</strain>
    </source>
</reference>
<feature type="domain" description="AAA+ ATPase" evidence="13">
    <location>
        <begin position="52"/>
        <end position="199"/>
    </location>
</feature>
<dbReference type="InterPro" id="IPR022107">
    <property type="entry name" value="DNA_pol_III_gamma/tau_C"/>
</dbReference>
<evidence type="ECO:0000256" key="1">
    <source>
        <dbReference type="ARBA" id="ARBA00006360"/>
    </source>
</evidence>
<evidence type="ECO:0000256" key="10">
    <source>
        <dbReference type="ARBA" id="ARBA00049244"/>
    </source>
</evidence>
<comment type="caution">
    <text evidence="14">The sequence shown here is derived from an EMBL/GenBank/DDBJ whole genome shotgun (WGS) entry which is preliminary data.</text>
</comment>
<keyword evidence="6 11" id="KW-0547">Nucleotide-binding</keyword>
<keyword evidence="5" id="KW-0479">Metal-binding</keyword>
<keyword evidence="9 11" id="KW-0239">DNA-directed DNA polymerase</keyword>
<dbReference type="Pfam" id="PF12169">
    <property type="entry name" value="DNA_pol3_gamma3"/>
    <property type="match status" value="1"/>
</dbReference>
<evidence type="ECO:0000313" key="15">
    <source>
        <dbReference type="Proteomes" id="UP001230156"/>
    </source>
</evidence>
<evidence type="ECO:0000256" key="9">
    <source>
        <dbReference type="ARBA" id="ARBA00022932"/>
    </source>
</evidence>
<dbReference type="Gene3D" id="3.40.50.300">
    <property type="entry name" value="P-loop containing nucleotide triphosphate hydrolases"/>
    <property type="match status" value="1"/>
</dbReference>
<keyword evidence="8 11" id="KW-0067">ATP-binding</keyword>
<evidence type="ECO:0000256" key="11">
    <source>
        <dbReference type="RuleBase" id="RU364063"/>
    </source>
</evidence>
<dbReference type="Pfam" id="PF22608">
    <property type="entry name" value="DNAX_ATPase_lid"/>
    <property type="match status" value="1"/>
</dbReference>
<protein>
    <recommendedName>
        <fullName evidence="11">DNA polymerase III subunit gamma/tau</fullName>
        <ecNumber evidence="11">2.7.7.7</ecNumber>
    </recommendedName>
</protein>
<sequence length="604" mass="64730">MPNDNASGDSVAAVSAPYRVLARKYRPSDFAGLIGQEALVRTLTNAIAQGRLAHAFMLTGVRGVGKTTTARILARAFNCIGPDGKGGPTASPCGQCEHCTAIAEDRHVDVIEMDAASRTGVNDIRELIEGVRYRPVSARFKIYIIDEVHMLSSSAFNALLKTLEEPPEHVKFIFATTEIRKVPVTVLSRCQRFDLRRIEADKLAQHLGSIAASEGAKLAPNALALIARAADGSARDGLSLLDQAITLVDQSKGEAEVTEEQVRAMLGIADRTQLFELYEAVMAGRAAEALGQLRRMYEAGADPIVVLQDLLDLTHWLTRCKLTPDVLQQPAVPEAERKRGGALAKELSLPILARAWQMLLKGLAEAQYAPQPLAAAEMALIRLMHVADLPTPGDLVKQLSSQAVAPAQASPSQAPRGGSGNGNGPSNIGGPVTSAISTQQIARDPAAAPAPVQAAMPPLRLDSFDAIVELFKAKKEGILLTHIMNDVHLVRFEPGRIELRPTEKAPANLTNRMTACLNEWTGTRWFISVSGDLGAPTLKQQAQAHEAEMRRRAAEHPLVKAVLDAFPGATIDSVRDLTTPEPTTEAADDEAAPLPEESGPEEDA</sequence>
<dbReference type="InterPro" id="IPR022754">
    <property type="entry name" value="DNA_pol_III_gamma-3"/>
</dbReference>
<dbReference type="NCBIfam" id="NF006585">
    <property type="entry name" value="PRK09111.1"/>
    <property type="match status" value="1"/>
</dbReference>
<dbReference type="NCBIfam" id="NF004046">
    <property type="entry name" value="PRK05563.1"/>
    <property type="match status" value="1"/>
</dbReference>
<proteinExistence type="inferred from homology"/>
<dbReference type="Pfam" id="PF13177">
    <property type="entry name" value="DNA_pol3_delta2"/>
    <property type="match status" value="1"/>
</dbReference>
<evidence type="ECO:0000313" key="14">
    <source>
        <dbReference type="EMBL" id="MDQ7249472.1"/>
    </source>
</evidence>
<comment type="similarity">
    <text evidence="1 11">Belongs to the DnaX/STICHEL family.</text>
</comment>
<evidence type="ECO:0000256" key="3">
    <source>
        <dbReference type="ARBA" id="ARBA00022695"/>
    </source>
</evidence>
<dbReference type="InterPro" id="IPR050238">
    <property type="entry name" value="DNA_Rep/Repair_Clamp_Loader"/>
</dbReference>
<dbReference type="RefSeq" id="WP_379957481.1">
    <property type="nucleotide sequence ID" value="NZ_JAUYVI010000005.1"/>
</dbReference>
<keyword evidence="15" id="KW-1185">Reference proteome</keyword>
<gene>
    <name evidence="11" type="primary">dnaX</name>
    <name evidence="14" type="ORF">Q8A70_17425</name>
</gene>
<evidence type="ECO:0000256" key="2">
    <source>
        <dbReference type="ARBA" id="ARBA00022679"/>
    </source>
</evidence>